<organism evidence="2 3">
    <name type="scientific">Liparis tanakae</name>
    <name type="common">Tanaka's snailfish</name>
    <dbReference type="NCBI Taxonomy" id="230148"/>
    <lineage>
        <taxon>Eukaryota</taxon>
        <taxon>Metazoa</taxon>
        <taxon>Chordata</taxon>
        <taxon>Craniata</taxon>
        <taxon>Vertebrata</taxon>
        <taxon>Euteleostomi</taxon>
        <taxon>Actinopterygii</taxon>
        <taxon>Neopterygii</taxon>
        <taxon>Teleostei</taxon>
        <taxon>Neoteleostei</taxon>
        <taxon>Acanthomorphata</taxon>
        <taxon>Eupercaria</taxon>
        <taxon>Perciformes</taxon>
        <taxon>Cottioidei</taxon>
        <taxon>Cottales</taxon>
        <taxon>Liparidae</taxon>
        <taxon>Liparis</taxon>
    </lineage>
</organism>
<dbReference type="EMBL" id="SRLO01000451">
    <property type="protein sequence ID" value="TNN55581.1"/>
    <property type="molecule type" value="Genomic_DNA"/>
</dbReference>
<gene>
    <name evidence="2" type="ORF">EYF80_034178</name>
</gene>
<evidence type="ECO:0000313" key="3">
    <source>
        <dbReference type="Proteomes" id="UP000314294"/>
    </source>
</evidence>
<feature type="transmembrane region" description="Helical" evidence="1">
    <location>
        <begin position="64"/>
        <end position="81"/>
    </location>
</feature>
<evidence type="ECO:0000256" key="1">
    <source>
        <dbReference type="SAM" id="Phobius"/>
    </source>
</evidence>
<protein>
    <submittedName>
        <fullName evidence="2">Uncharacterized protein</fullName>
    </submittedName>
</protein>
<feature type="transmembrane region" description="Helical" evidence="1">
    <location>
        <begin position="35"/>
        <end position="58"/>
    </location>
</feature>
<keyword evidence="3" id="KW-1185">Reference proteome</keyword>
<dbReference type="AlphaFoldDB" id="A0A4Z2GQK0"/>
<proteinExistence type="predicted"/>
<keyword evidence="1" id="KW-1133">Transmembrane helix</keyword>
<name>A0A4Z2GQK0_9TELE</name>
<reference evidence="2 3" key="1">
    <citation type="submission" date="2019-03" db="EMBL/GenBank/DDBJ databases">
        <title>First draft genome of Liparis tanakae, snailfish: a comprehensive survey of snailfish specific genes.</title>
        <authorList>
            <person name="Kim W."/>
            <person name="Song I."/>
            <person name="Jeong J.-H."/>
            <person name="Kim D."/>
            <person name="Kim S."/>
            <person name="Ryu S."/>
            <person name="Song J.Y."/>
            <person name="Lee S.K."/>
        </authorList>
    </citation>
    <scope>NUCLEOTIDE SEQUENCE [LARGE SCALE GENOMIC DNA]</scope>
    <source>
        <tissue evidence="2">Muscle</tissue>
    </source>
</reference>
<accession>A0A4Z2GQK0</accession>
<evidence type="ECO:0000313" key="2">
    <source>
        <dbReference type="EMBL" id="TNN55581.1"/>
    </source>
</evidence>
<sequence length="216" mass="23236">MLLKDWTAAQRTLRTMFSLDGRLPTRLLVLGAWRLHLLSAVAILCNYSVAALEALVVVSHCNEILLRIALAFTKSVAFYLSSMLRLNAFLRLTLAGVLSSRGGPDRRRHSTCSTCASSNTVGNDSSSPSCSGGGRAARWLTSALHATPALCRCSRSVGAVVSSMSAWRGRFSSTVSTLRTLCRCVRPLLSTFQVGIGYSAQVLGIVWDLSSLISKP</sequence>
<dbReference type="Proteomes" id="UP000314294">
    <property type="component" value="Unassembled WGS sequence"/>
</dbReference>
<keyword evidence="1" id="KW-0812">Transmembrane</keyword>
<comment type="caution">
    <text evidence="2">The sequence shown here is derived from an EMBL/GenBank/DDBJ whole genome shotgun (WGS) entry which is preliminary data.</text>
</comment>
<keyword evidence="1" id="KW-0472">Membrane</keyword>